<dbReference type="Proteomes" id="UP000886881">
    <property type="component" value="Unassembled WGS sequence"/>
</dbReference>
<dbReference type="GO" id="GO:0005886">
    <property type="term" value="C:plasma membrane"/>
    <property type="evidence" value="ECO:0007669"/>
    <property type="project" value="UniProtKB-SubCell"/>
</dbReference>
<organism evidence="3 4">
    <name type="scientific">Candidatus Cryptobacteroides merdipullorum</name>
    <dbReference type="NCBI Taxonomy" id="2840771"/>
    <lineage>
        <taxon>Bacteria</taxon>
        <taxon>Pseudomonadati</taxon>
        <taxon>Bacteroidota</taxon>
        <taxon>Bacteroidia</taxon>
        <taxon>Bacteroidales</taxon>
        <taxon>Candidatus Cryptobacteroides</taxon>
    </lineage>
</organism>
<evidence type="ECO:0000313" key="3">
    <source>
        <dbReference type="EMBL" id="HIT46476.1"/>
    </source>
</evidence>
<keyword evidence="1" id="KW-0472">Membrane</keyword>
<evidence type="ECO:0000256" key="2">
    <source>
        <dbReference type="SAM" id="MobiDB-lite"/>
    </source>
</evidence>
<reference evidence="3" key="1">
    <citation type="submission" date="2020-10" db="EMBL/GenBank/DDBJ databases">
        <authorList>
            <person name="Gilroy R."/>
        </authorList>
    </citation>
    <scope>NUCLEOTIDE SEQUENCE</scope>
    <source>
        <strain evidence="3">ChiHecec2B26-709</strain>
    </source>
</reference>
<dbReference type="InterPro" id="IPR002696">
    <property type="entry name" value="Membr_insert_effic_factor_YidD"/>
</dbReference>
<dbReference type="NCBIfam" id="TIGR00278">
    <property type="entry name" value="membrane protein insertion efficiency factor YidD"/>
    <property type="match status" value="1"/>
</dbReference>
<sequence>MSGGLIGNGRPDAKRPNSRKPTDRTPLTFQSIVRRVLAFPFILLIKFYQLCISPLKPPTCRFTPTCSQYALEAFRKYGPIKGFWLSLKRILRCHPWGGSGYDPVP</sequence>
<evidence type="ECO:0000313" key="4">
    <source>
        <dbReference type="Proteomes" id="UP000886881"/>
    </source>
</evidence>
<protein>
    <recommendedName>
        <fullName evidence="1">Putative membrane protein insertion efficiency factor</fullName>
    </recommendedName>
</protein>
<accession>A0A9D1GM94</accession>
<dbReference type="AlphaFoldDB" id="A0A9D1GM94"/>
<dbReference type="EMBL" id="DVLC01000025">
    <property type="protein sequence ID" value="HIT46476.1"/>
    <property type="molecule type" value="Genomic_DNA"/>
</dbReference>
<reference evidence="3" key="2">
    <citation type="journal article" date="2021" name="PeerJ">
        <title>Extensive microbial diversity within the chicken gut microbiome revealed by metagenomics and culture.</title>
        <authorList>
            <person name="Gilroy R."/>
            <person name="Ravi A."/>
            <person name="Getino M."/>
            <person name="Pursley I."/>
            <person name="Horton D.L."/>
            <person name="Alikhan N.F."/>
            <person name="Baker D."/>
            <person name="Gharbi K."/>
            <person name="Hall N."/>
            <person name="Watson M."/>
            <person name="Adriaenssens E.M."/>
            <person name="Foster-Nyarko E."/>
            <person name="Jarju S."/>
            <person name="Secka A."/>
            <person name="Antonio M."/>
            <person name="Oren A."/>
            <person name="Chaudhuri R.R."/>
            <person name="La Ragione R."/>
            <person name="Hildebrand F."/>
            <person name="Pallen M.J."/>
        </authorList>
    </citation>
    <scope>NUCLEOTIDE SEQUENCE</scope>
    <source>
        <strain evidence="3">ChiHecec2B26-709</strain>
    </source>
</reference>
<dbReference type="HAMAP" id="MF_00386">
    <property type="entry name" value="UPF0161_YidD"/>
    <property type="match status" value="1"/>
</dbReference>
<name>A0A9D1GM94_9BACT</name>
<dbReference type="PANTHER" id="PTHR33383">
    <property type="entry name" value="MEMBRANE PROTEIN INSERTION EFFICIENCY FACTOR-RELATED"/>
    <property type="match status" value="1"/>
</dbReference>
<proteinExistence type="inferred from homology"/>
<dbReference type="Pfam" id="PF01809">
    <property type="entry name" value="YidD"/>
    <property type="match status" value="1"/>
</dbReference>
<feature type="compositionally biased region" description="Basic and acidic residues" evidence="2">
    <location>
        <begin position="11"/>
        <end position="23"/>
    </location>
</feature>
<comment type="subcellular location">
    <subcellularLocation>
        <location evidence="1">Cell membrane</location>
        <topology evidence="1">Peripheral membrane protein</topology>
        <orientation evidence="1">Cytoplasmic side</orientation>
    </subcellularLocation>
</comment>
<comment type="caution">
    <text evidence="3">The sequence shown here is derived from an EMBL/GenBank/DDBJ whole genome shotgun (WGS) entry which is preliminary data.</text>
</comment>
<feature type="region of interest" description="Disordered" evidence="2">
    <location>
        <begin position="1"/>
        <end position="25"/>
    </location>
</feature>
<comment type="similarity">
    <text evidence="1">Belongs to the UPF0161 family.</text>
</comment>
<gene>
    <name evidence="3" type="primary">yidD</name>
    <name evidence="3" type="ORF">IAC35_01305</name>
</gene>
<evidence type="ECO:0000256" key="1">
    <source>
        <dbReference type="HAMAP-Rule" id="MF_00386"/>
    </source>
</evidence>
<comment type="function">
    <text evidence="1">Could be involved in insertion of integral membrane proteins into the membrane.</text>
</comment>
<dbReference type="SMART" id="SM01234">
    <property type="entry name" value="Haemolytic"/>
    <property type="match status" value="1"/>
</dbReference>
<dbReference type="PANTHER" id="PTHR33383:SF1">
    <property type="entry name" value="MEMBRANE PROTEIN INSERTION EFFICIENCY FACTOR-RELATED"/>
    <property type="match status" value="1"/>
</dbReference>
<keyword evidence="1" id="KW-1003">Cell membrane</keyword>